<accession>A0A7K1V1B0</accession>
<evidence type="ECO:0000313" key="2">
    <source>
        <dbReference type="EMBL" id="MVU80430.1"/>
    </source>
</evidence>
<comment type="caution">
    <text evidence="2">The sequence shown here is derived from an EMBL/GenBank/DDBJ whole genome shotgun (WGS) entry which is preliminary data.</text>
</comment>
<organism evidence="2 3">
    <name type="scientific">Nocardia terrae</name>
    <dbReference type="NCBI Taxonomy" id="2675851"/>
    <lineage>
        <taxon>Bacteria</taxon>
        <taxon>Bacillati</taxon>
        <taxon>Actinomycetota</taxon>
        <taxon>Actinomycetes</taxon>
        <taxon>Mycobacteriales</taxon>
        <taxon>Nocardiaceae</taxon>
        <taxon>Nocardia</taxon>
    </lineage>
</organism>
<proteinExistence type="predicted"/>
<feature type="transmembrane region" description="Helical" evidence="1">
    <location>
        <begin position="51"/>
        <end position="73"/>
    </location>
</feature>
<protein>
    <submittedName>
        <fullName evidence="2">Uncharacterized protein</fullName>
    </submittedName>
</protein>
<evidence type="ECO:0000256" key="1">
    <source>
        <dbReference type="SAM" id="Phobius"/>
    </source>
</evidence>
<dbReference type="AlphaFoldDB" id="A0A7K1V1B0"/>
<keyword evidence="1" id="KW-1133">Transmembrane helix</keyword>
<dbReference type="Proteomes" id="UP000466794">
    <property type="component" value="Unassembled WGS sequence"/>
</dbReference>
<feature type="transmembrane region" description="Helical" evidence="1">
    <location>
        <begin position="82"/>
        <end position="99"/>
    </location>
</feature>
<dbReference type="RefSeq" id="WP_157390074.1">
    <property type="nucleotide sequence ID" value="NZ_WRPP01000005.1"/>
</dbReference>
<name>A0A7K1V1B0_9NOCA</name>
<sequence>MITWGGRLLVLLGAGHLLTGLAITSPHFARTWLAGHLTDDSLTALSPANGAYWLTVGSFAFPLIILGLLILWLDRRDIVPPLFLPWTIGLWSLAAAAMFRGIPWLLAWLGVALLFTGIHRARTAGAGRMERADIVR</sequence>
<keyword evidence="1" id="KW-0472">Membrane</keyword>
<feature type="transmembrane region" description="Helical" evidence="1">
    <location>
        <begin position="105"/>
        <end position="121"/>
    </location>
</feature>
<evidence type="ECO:0000313" key="3">
    <source>
        <dbReference type="Proteomes" id="UP000466794"/>
    </source>
</evidence>
<dbReference type="EMBL" id="WRPP01000005">
    <property type="protein sequence ID" value="MVU80430.1"/>
    <property type="molecule type" value="Genomic_DNA"/>
</dbReference>
<gene>
    <name evidence="2" type="ORF">GPX89_24670</name>
</gene>
<keyword evidence="1" id="KW-0812">Transmembrane</keyword>
<keyword evidence="3" id="KW-1185">Reference proteome</keyword>
<reference evidence="2 3" key="1">
    <citation type="submission" date="2019-12" db="EMBL/GenBank/DDBJ databases">
        <title>Nocardia sp. nov. ET3-3 isolated from soil.</title>
        <authorList>
            <person name="Kanchanasin P."/>
            <person name="Tanasupawat S."/>
            <person name="Yuki M."/>
            <person name="Kudo T."/>
        </authorList>
    </citation>
    <scope>NUCLEOTIDE SEQUENCE [LARGE SCALE GENOMIC DNA]</scope>
    <source>
        <strain evidence="2 3">ET3-3</strain>
    </source>
</reference>